<feature type="transmembrane region" description="Helical" evidence="8">
    <location>
        <begin position="34"/>
        <end position="62"/>
    </location>
</feature>
<feature type="transmembrane region" description="Helical" evidence="8">
    <location>
        <begin position="6"/>
        <end position="22"/>
    </location>
</feature>
<feature type="transmembrane region" description="Helical" evidence="8">
    <location>
        <begin position="348"/>
        <end position="367"/>
    </location>
</feature>
<evidence type="ECO:0000313" key="10">
    <source>
        <dbReference type="EMBL" id="RLV61054.1"/>
    </source>
</evidence>
<evidence type="ECO:0000313" key="11">
    <source>
        <dbReference type="Proteomes" id="UP000281474"/>
    </source>
</evidence>
<evidence type="ECO:0000256" key="5">
    <source>
        <dbReference type="ARBA" id="ARBA00022692"/>
    </source>
</evidence>
<proteinExistence type="inferred from homology"/>
<dbReference type="RefSeq" id="WP_121837754.1">
    <property type="nucleotide sequence ID" value="NZ_ML014758.1"/>
</dbReference>
<keyword evidence="7 8" id="KW-0472">Membrane</keyword>
<comment type="caution">
    <text evidence="10">The sequence shown here is derived from an EMBL/GenBank/DDBJ whole genome shotgun (WGS) entry which is preliminary data.</text>
</comment>
<dbReference type="CDD" id="cd01115">
    <property type="entry name" value="SLC13_permease"/>
    <property type="match status" value="1"/>
</dbReference>
<dbReference type="InterPro" id="IPR004680">
    <property type="entry name" value="Cit_transptr-like_dom"/>
</dbReference>
<evidence type="ECO:0000256" key="6">
    <source>
        <dbReference type="ARBA" id="ARBA00022989"/>
    </source>
</evidence>
<feature type="transmembrane region" description="Helical" evidence="8">
    <location>
        <begin position="374"/>
        <end position="391"/>
    </location>
</feature>
<evidence type="ECO:0000256" key="4">
    <source>
        <dbReference type="ARBA" id="ARBA00022475"/>
    </source>
</evidence>
<keyword evidence="3" id="KW-0813">Transport</keyword>
<evidence type="ECO:0000256" key="1">
    <source>
        <dbReference type="ARBA" id="ARBA00004651"/>
    </source>
</evidence>
<dbReference type="PANTHER" id="PTHR10283">
    <property type="entry name" value="SOLUTE CARRIER FAMILY 13 MEMBER"/>
    <property type="match status" value="1"/>
</dbReference>
<dbReference type="Proteomes" id="UP000281474">
    <property type="component" value="Unassembled WGS sequence"/>
</dbReference>
<feature type="transmembrane region" description="Helical" evidence="8">
    <location>
        <begin position="278"/>
        <end position="297"/>
    </location>
</feature>
<feature type="transmembrane region" description="Helical" evidence="8">
    <location>
        <begin position="437"/>
        <end position="455"/>
    </location>
</feature>
<evidence type="ECO:0000256" key="7">
    <source>
        <dbReference type="ARBA" id="ARBA00023136"/>
    </source>
</evidence>
<feature type="transmembrane region" description="Helical" evidence="8">
    <location>
        <begin position="210"/>
        <end position="227"/>
    </location>
</feature>
<feature type="transmembrane region" description="Helical" evidence="8">
    <location>
        <begin position="252"/>
        <end position="272"/>
    </location>
</feature>
<dbReference type="GO" id="GO:1905039">
    <property type="term" value="P:carboxylic acid transmembrane transport"/>
    <property type="evidence" value="ECO:0007669"/>
    <property type="project" value="UniProtKB-ARBA"/>
</dbReference>
<evidence type="ECO:0000259" key="9">
    <source>
        <dbReference type="Pfam" id="PF03600"/>
    </source>
</evidence>
<accession>A0A3L8Q092</accession>
<keyword evidence="6 8" id="KW-1133">Transmembrane helix</keyword>
<feature type="transmembrane region" description="Helical" evidence="8">
    <location>
        <begin position="165"/>
        <end position="190"/>
    </location>
</feature>
<dbReference type="GO" id="GO:0015105">
    <property type="term" value="F:arsenite transmembrane transporter activity"/>
    <property type="evidence" value="ECO:0007669"/>
    <property type="project" value="InterPro"/>
</dbReference>
<dbReference type="GO" id="GO:0008514">
    <property type="term" value="F:organic anion transmembrane transporter activity"/>
    <property type="evidence" value="ECO:0007669"/>
    <property type="project" value="UniProtKB-ARBA"/>
</dbReference>
<keyword evidence="5 8" id="KW-0812">Transmembrane</keyword>
<dbReference type="EMBL" id="QZEI01000009">
    <property type="protein sequence ID" value="RLV61054.1"/>
    <property type="molecule type" value="Genomic_DNA"/>
</dbReference>
<keyword evidence="4" id="KW-1003">Cell membrane</keyword>
<comment type="similarity">
    <text evidence="2">Belongs to the CitM (TC 2.A.11) transporter family.</text>
</comment>
<feature type="transmembrane region" description="Helical" evidence="8">
    <location>
        <begin position="318"/>
        <end position="342"/>
    </location>
</feature>
<protein>
    <submittedName>
        <fullName evidence="10">SLC13/DASS family transporter</fullName>
    </submittedName>
</protein>
<sequence>MKFKFWVIISTPLLSVIFYYFLSTLGLQHQATIVAAITLLTLILWVSNALPIPVTALLPFILFPIFDVMDHKQAASFMGDDIVLLLMGAFMLSKSLEKSGAHEKMAFYILKLVNVRSFRGLVFGIMSATAFLSLWISNTAATLVMLPITLAILNSLDEKKFDSVLLIAVAYAASIGGIGTIIGSPTNIIFDGMFKLQTGAEFNFFDWLKIGLPIVLISIPIGAYWLTKNINRNIKPSLNSNSELSRAETRTLIVFSLTIFAWITIHTPFGGWSQWLELLSMGESSVVLFAVIAMFVISDGDGGKLMDWKTAKGIPWDILLLIASGLCIAYAFHTSGLSHFLALWLHSLTHLSPLVMIFVICLAITFFTEIASNTATATLLMPIMASAAIATESNPELLMAPAAMATSTAFMLPVGTPPNAIILGSGRVKIRDMVKNGIVFSLLVSFLIALFCFLLI</sequence>
<gene>
    <name evidence="10" type="ORF">D5018_04225</name>
</gene>
<dbReference type="InterPro" id="IPR000802">
    <property type="entry name" value="Arsenical_pump_ArsB"/>
</dbReference>
<feature type="transmembrane region" description="Helical" evidence="8">
    <location>
        <begin position="397"/>
        <end position="416"/>
    </location>
</feature>
<feature type="transmembrane region" description="Helical" evidence="8">
    <location>
        <begin position="132"/>
        <end position="153"/>
    </location>
</feature>
<evidence type="ECO:0000256" key="3">
    <source>
        <dbReference type="ARBA" id="ARBA00022448"/>
    </source>
</evidence>
<dbReference type="PANTHER" id="PTHR10283:SF82">
    <property type="entry name" value="SOLUTE CARRIER FAMILY 13 MEMBER 2"/>
    <property type="match status" value="1"/>
</dbReference>
<dbReference type="AlphaFoldDB" id="A0A3L8Q092"/>
<reference evidence="10 11" key="1">
    <citation type="submission" date="2018-09" db="EMBL/GenBank/DDBJ databases">
        <title>Phylogeny of the Shewanellaceae, and recommendation for two new genera, Pseudoshewanella and Parashewanella.</title>
        <authorList>
            <person name="Wang G."/>
        </authorList>
    </citation>
    <scope>NUCLEOTIDE SEQUENCE [LARGE SCALE GENOMIC DNA]</scope>
    <source>
        <strain evidence="10 11">C51</strain>
    </source>
</reference>
<dbReference type="GO" id="GO:0005886">
    <property type="term" value="C:plasma membrane"/>
    <property type="evidence" value="ECO:0007669"/>
    <property type="project" value="UniProtKB-SubCell"/>
</dbReference>
<feature type="domain" description="Citrate transporter-like" evidence="9">
    <location>
        <begin position="42"/>
        <end position="392"/>
    </location>
</feature>
<keyword evidence="11" id="KW-1185">Reference proteome</keyword>
<dbReference type="OrthoDB" id="9766267at2"/>
<organism evidence="10 11">
    <name type="scientific">Parashewanella curva</name>
    <dbReference type="NCBI Taxonomy" id="2338552"/>
    <lineage>
        <taxon>Bacteria</taxon>
        <taxon>Pseudomonadati</taxon>
        <taxon>Pseudomonadota</taxon>
        <taxon>Gammaproteobacteria</taxon>
        <taxon>Alteromonadales</taxon>
        <taxon>Shewanellaceae</taxon>
        <taxon>Parashewanella</taxon>
    </lineage>
</organism>
<evidence type="ECO:0000256" key="8">
    <source>
        <dbReference type="SAM" id="Phobius"/>
    </source>
</evidence>
<dbReference type="PRINTS" id="PR00758">
    <property type="entry name" value="ARSENICPUMP"/>
</dbReference>
<dbReference type="Pfam" id="PF03600">
    <property type="entry name" value="CitMHS"/>
    <property type="match status" value="1"/>
</dbReference>
<comment type="subcellular location">
    <subcellularLocation>
        <location evidence="1">Cell membrane</location>
        <topology evidence="1">Multi-pass membrane protein</topology>
    </subcellularLocation>
</comment>
<evidence type="ECO:0000256" key="2">
    <source>
        <dbReference type="ARBA" id="ARBA00009843"/>
    </source>
</evidence>
<name>A0A3L8Q092_9GAMM</name>
<dbReference type="InterPro" id="IPR001898">
    <property type="entry name" value="SLC13A/DASS"/>
</dbReference>
<dbReference type="NCBIfam" id="TIGR00785">
    <property type="entry name" value="dass"/>
    <property type="match status" value="1"/>
</dbReference>